<feature type="domain" description="GAF" evidence="1">
    <location>
        <begin position="19"/>
        <end position="178"/>
    </location>
</feature>
<evidence type="ECO:0000313" key="2">
    <source>
        <dbReference type="EMBL" id="CAF2158021.1"/>
    </source>
</evidence>
<evidence type="ECO:0000313" key="4">
    <source>
        <dbReference type="Proteomes" id="UP000663887"/>
    </source>
</evidence>
<dbReference type="AlphaFoldDB" id="A0A816YEI2"/>
<evidence type="ECO:0000313" key="3">
    <source>
        <dbReference type="EMBL" id="CAF4263656.1"/>
    </source>
</evidence>
<dbReference type="EMBL" id="CAJNRG010014839">
    <property type="protein sequence ID" value="CAF2158021.1"/>
    <property type="molecule type" value="Genomic_DNA"/>
</dbReference>
<dbReference type="Proteomes" id="UP000663842">
    <property type="component" value="Unassembled WGS sequence"/>
</dbReference>
<dbReference type="Gene3D" id="3.30.450.40">
    <property type="match status" value="1"/>
</dbReference>
<dbReference type="SUPFAM" id="SSF55781">
    <property type="entry name" value="GAF domain-like"/>
    <property type="match status" value="1"/>
</dbReference>
<dbReference type="Proteomes" id="UP000663887">
    <property type="component" value="Unassembled WGS sequence"/>
</dbReference>
<evidence type="ECO:0000259" key="1">
    <source>
        <dbReference type="SMART" id="SM00065"/>
    </source>
</evidence>
<name>A0A816YEI2_9BILA</name>
<sequence length="184" mass="21335">MELSNQSFIKTIFDSRDTTLEQVLNRVVQRVGEILNVDRCFIGVRDPLKQRCLLPFVWGRTNLKLNDFFQAKWVEEKSFIGDDPLYKVALACQPSVYIEDVEATSPEILNRDFESRFCGHRAFIHGHIVQDGALWGTLKPCVFDHPHQWTGDEHIFIETLLPLLANHVKEYVMKLQIGESYQQS</sequence>
<gene>
    <name evidence="3" type="ORF">UXM345_LOCUS31412</name>
    <name evidence="2" type="ORF">XDN619_LOCUS30003</name>
</gene>
<dbReference type="SMART" id="SM00065">
    <property type="entry name" value="GAF"/>
    <property type="match status" value="1"/>
</dbReference>
<accession>A0A816YEI2</accession>
<dbReference type="EMBL" id="CAJOBF010008850">
    <property type="protein sequence ID" value="CAF4263656.1"/>
    <property type="molecule type" value="Genomic_DNA"/>
</dbReference>
<comment type="caution">
    <text evidence="2">The sequence shown here is derived from an EMBL/GenBank/DDBJ whole genome shotgun (WGS) entry which is preliminary data.</text>
</comment>
<organism evidence="2 4">
    <name type="scientific">Rotaria magnacalcarata</name>
    <dbReference type="NCBI Taxonomy" id="392030"/>
    <lineage>
        <taxon>Eukaryota</taxon>
        <taxon>Metazoa</taxon>
        <taxon>Spiralia</taxon>
        <taxon>Gnathifera</taxon>
        <taxon>Rotifera</taxon>
        <taxon>Eurotatoria</taxon>
        <taxon>Bdelloidea</taxon>
        <taxon>Philodinida</taxon>
        <taxon>Philodinidae</taxon>
        <taxon>Rotaria</taxon>
    </lineage>
</organism>
<protein>
    <recommendedName>
        <fullName evidence="1">GAF domain-containing protein</fullName>
    </recommendedName>
</protein>
<dbReference type="InterPro" id="IPR003018">
    <property type="entry name" value="GAF"/>
</dbReference>
<dbReference type="InterPro" id="IPR029016">
    <property type="entry name" value="GAF-like_dom_sf"/>
</dbReference>
<dbReference type="Pfam" id="PF01590">
    <property type="entry name" value="GAF"/>
    <property type="match status" value="1"/>
</dbReference>
<reference evidence="2" key="1">
    <citation type="submission" date="2021-02" db="EMBL/GenBank/DDBJ databases">
        <authorList>
            <person name="Nowell W R."/>
        </authorList>
    </citation>
    <scope>NUCLEOTIDE SEQUENCE</scope>
</reference>
<proteinExistence type="predicted"/>